<dbReference type="Proteomes" id="UP001179600">
    <property type="component" value="Chromosome"/>
</dbReference>
<evidence type="ECO:0000313" key="2">
    <source>
        <dbReference type="Proteomes" id="UP001179600"/>
    </source>
</evidence>
<proteinExistence type="predicted"/>
<accession>A0AAE9XQ08</accession>
<name>A0AAE9XQ08_9ENTE</name>
<dbReference type="RefSeq" id="WP_272163648.1">
    <property type="nucleotide sequence ID" value="NZ_CP116507.1"/>
</dbReference>
<organism evidence="1 2">
    <name type="scientific">Vagococcus lutrae</name>
    <dbReference type="NCBI Taxonomy" id="81947"/>
    <lineage>
        <taxon>Bacteria</taxon>
        <taxon>Bacillati</taxon>
        <taxon>Bacillota</taxon>
        <taxon>Bacilli</taxon>
        <taxon>Lactobacillales</taxon>
        <taxon>Enterococcaceae</taxon>
        <taxon>Vagococcus</taxon>
    </lineage>
</organism>
<gene>
    <name evidence="1" type="ORF">PML95_03995</name>
</gene>
<dbReference type="EMBL" id="CP116507">
    <property type="protein sequence ID" value="WCG23414.1"/>
    <property type="molecule type" value="Genomic_DNA"/>
</dbReference>
<dbReference type="AlphaFoldDB" id="A0AAE9XQ08"/>
<reference evidence="1" key="1">
    <citation type="submission" date="2023-01" db="EMBL/GenBank/DDBJ databases">
        <title>Oxazolidinone resistance genes in florfenicol resistant enterococci from beef cattle and veal calves at slaughter.</title>
        <authorList>
            <person name="Biggel M."/>
        </authorList>
    </citation>
    <scope>NUCLEOTIDE SEQUENCE</scope>
    <source>
        <strain evidence="1">K204-1</strain>
    </source>
</reference>
<protein>
    <submittedName>
        <fullName evidence="1">Uncharacterized protein</fullName>
    </submittedName>
</protein>
<sequence length="68" mass="8100">MKEVDYYLKKEKKTITKVVIKNKRNTTKLFKISNNNEIIKLLLIEKPQKKEFIFDNLLSDISVDEVLD</sequence>
<evidence type="ECO:0000313" key="1">
    <source>
        <dbReference type="EMBL" id="WCG23414.1"/>
    </source>
</evidence>